<dbReference type="EMBL" id="BCMY01000011">
    <property type="protein sequence ID" value="GAQ44016.1"/>
    <property type="molecule type" value="Genomic_DNA"/>
</dbReference>
<evidence type="ECO:0000256" key="1">
    <source>
        <dbReference type="SAM" id="MobiDB-lite"/>
    </source>
</evidence>
<dbReference type="OrthoDB" id="5532350at2759"/>
<sequence>MHTATARASLGSGPPEDPPVVAARRHLNSKLAFKAMLKAKCDAVNLGKQKHEHSSDDLPLVLRFWNFSCSWTVTVTHSNDTRTLHPFEEIPITLYYTVIMSPLSQMSRPIVRSSSNVRSFSIAIPARREGQVINPKPRGYLADKEPITRREATSERYFVKTQQPTQTQPEQPETYQMVRQKMLEHRRHLDELDQYLQFLGRKQGPTSYY</sequence>
<dbReference type="AlphaFoldDB" id="A0A117E2Q6"/>
<dbReference type="VEuPathDB" id="FungiDB:ASPNIDRAFT2_1141976"/>
<dbReference type="VEuPathDB" id="FungiDB:An13g03080"/>
<name>A0A117E2Q6_ASPNG</name>
<protein>
    <submittedName>
        <fullName evidence="2">Uncharacterized protein</fullName>
    </submittedName>
</protein>
<accession>A0A117E2Q6</accession>
<evidence type="ECO:0000313" key="3">
    <source>
        <dbReference type="Proteomes" id="UP000068243"/>
    </source>
</evidence>
<comment type="caution">
    <text evidence="2">The sequence shown here is derived from an EMBL/GenBank/DDBJ whole genome shotgun (WGS) entry which is preliminary data.</text>
</comment>
<dbReference type="VEuPathDB" id="FungiDB:ATCC64974_25830"/>
<reference evidence="3" key="1">
    <citation type="journal article" date="2016" name="Genome Announc.">
        <title>Draft genome sequence of Aspergillus niger strain An76.</title>
        <authorList>
            <person name="Gong W."/>
            <person name="Cheng Z."/>
            <person name="Zhang H."/>
            <person name="Liu L."/>
            <person name="Gao P."/>
            <person name="Wang L."/>
        </authorList>
    </citation>
    <scope>NUCLEOTIDE SEQUENCE [LARGE SCALE GENOMIC DNA]</scope>
    <source>
        <strain evidence="3">An76</strain>
    </source>
</reference>
<feature type="region of interest" description="Disordered" evidence="1">
    <location>
        <begin position="1"/>
        <end position="20"/>
    </location>
</feature>
<dbReference type="VEuPathDB" id="FungiDB:M747DRAFT_292806"/>
<gene>
    <name evidence="2" type="ORF">ABL_06677</name>
</gene>
<dbReference type="Proteomes" id="UP000068243">
    <property type="component" value="Unassembled WGS sequence"/>
</dbReference>
<evidence type="ECO:0000313" key="2">
    <source>
        <dbReference type="EMBL" id="GAQ44016.1"/>
    </source>
</evidence>
<proteinExistence type="predicted"/>
<organism evidence="2 3">
    <name type="scientific">Aspergillus niger</name>
    <dbReference type="NCBI Taxonomy" id="5061"/>
    <lineage>
        <taxon>Eukaryota</taxon>
        <taxon>Fungi</taxon>
        <taxon>Dikarya</taxon>
        <taxon>Ascomycota</taxon>
        <taxon>Pezizomycotina</taxon>
        <taxon>Eurotiomycetes</taxon>
        <taxon>Eurotiomycetidae</taxon>
        <taxon>Eurotiales</taxon>
        <taxon>Aspergillaceae</taxon>
        <taxon>Aspergillus</taxon>
        <taxon>Aspergillus subgen. Circumdati</taxon>
    </lineage>
</organism>